<comment type="caution">
    <text evidence="6">The sequence shown here is derived from an EMBL/GenBank/DDBJ whole genome shotgun (WGS) entry which is preliminary data.</text>
</comment>
<dbReference type="GO" id="GO:0006355">
    <property type="term" value="P:regulation of DNA-templated transcription"/>
    <property type="evidence" value="ECO:0007669"/>
    <property type="project" value="InterPro"/>
</dbReference>
<dbReference type="Pfam" id="PF00072">
    <property type="entry name" value="Response_reg"/>
    <property type="match status" value="1"/>
</dbReference>
<dbReference type="SUPFAM" id="SSF46894">
    <property type="entry name" value="C-terminal effector domain of the bipartite response regulators"/>
    <property type="match status" value="1"/>
</dbReference>
<dbReference type="CDD" id="cd17535">
    <property type="entry name" value="REC_NarL-like"/>
    <property type="match status" value="1"/>
</dbReference>
<reference evidence="6" key="1">
    <citation type="journal article" date="2020" name="mSystems">
        <title>Genome- and Community-Level Interaction Insights into Carbon Utilization and Element Cycling Functions of Hydrothermarchaeota in Hydrothermal Sediment.</title>
        <authorList>
            <person name="Zhou Z."/>
            <person name="Liu Y."/>
            <person name="Xu W."/>
            <person name="Pan J."/>
            <person name="Luo Z.H."/>
            <person name="Li M."/>
        </authorList>
    </citation>
    <scope>NUCLEOTIDE SEQUENCE [LARGE SCALE GENOMIC DNA]</scope>
    <source>
        <strain evidence="6">SpSt-503</strain>
    </source>
</reference>
<dbReference type="AlphaFoldDB" id="A0A7C3HZP2"/>
<evidence type="ECO:0000256" key="1">
    <source>
        <dbReference type="ARBA" id="ARBA00022553"/>
    </source>
</evidence>
<dbReference type="PROSITE" id="PS50110">
    <property type="entry name" value="RESPONSE_REGULATORY"/>
    <property type="match status" value="1"/>
</dbReference>
<protein>
    <submittedName>
        <fullName evidence="6">Response regulator transcription factor</fullName>
    </submittedName>
</protein>
<evidence type="ECO:0000259" key="4">
    <source>
        <dbReference type="PROSITE" id="PS50043"/>
    </source>
</evidence>
<sequence length="222" mass="25025">MPVAKVLLVEDHPVFSKGLVFLIESQSLFKVIGEARDCKEAKQILQEQHPDIIILDLNLKGENGLDLIKDLKTKNTQIPILVLSMYEERYYAERVIKAGARGYIMKAEAGEKILEAIRAVLAGKVWLSEAEKERLSEYDVKTASLTALQSDSLPLSKLSDREFEIFTLIGKGLGTIEIANRLNISTKTIDTHKEHIKEKLHCGSSQELRQLAVEWQSKIQLD</sequence>
<dbReference type="Pfam" id="PF00196">
    <property type="entry name" value="GerE"/>
    <property type="match status" value="1"/>
</dbReference>
<dbReference type="SUPFAM" id="SSF52172">
    <property type="entry name" value="CheY-like"/>
    <property type="match status" value="1"/>
</dbReference>
<dbReference type="SMART" id="SM00421">
    <property type="entry name" value="HTH_LUXR"/>
    <property type="match status" value="1"/>
</dbReference>
<dbReference type="SMART" id="SM00448">
    <property type="entry name" value="REC"/>
    <property type="match status" value="1"/>
</dbReference>
<dbReference type="PANTHER" id="PTHR43214:SF43">
    <property type="entry name" value="TWO-COMPONENT RESPONSE REGULATOR"/>
    <property type="match status" value="1"/>
</dbReference>
<evidence type="ECO:0000256" key="3">
    <source>
        <dbReference type="PROSITE-ProRule" id="PRU00169"/>
    </source>
</evidence>
<keyword evidence="1 3" id="KW-0597">Phosphoprotein</keyword>
<dbReference type="PROSITE" id="PS50043">
    <property type="entry name" value="HTH_LUXR_2"/>
    <property type="match status" value="1"/>
</dbReference>
<dbReference type="Gene3D" id="3.40.50.2300">
    <property type="match status" value="1"/>
</dbReference>
<feature type="domain" description="Response regulatory" evidence="5">
    <location>
        <begin position="5"/>
        <end position="121"/>
    </location>
</feature>
<dbReference type="PRINTS" id="PR00038">
    <property type="entry name" value="HTHLUXR"/>
</dbReference>
<evidence type="ECO:0000256" key="2">
    <source>
        <dbReference type="ARBA" id="ARBA00023125"/>
    </source>
</evidence>
<feature type="modified residue" description="4-aspartylphosphate" evidence="3">
    <location>
        <position position="56"/>
    </location>
</feature>
<dbReference type="InterPro" id="IPR000792">
    <property type="entry name" value="Tscrpt_reg_LuxR_C"/>
</dbReference>
<dbReference type="InterPro" id="IPR058245">
    <property type="entry name" value="NreC/VraR/RcsB-like_REC"/>
</dbReference>
<dbReference type="InterPro" id="IPR011006">
    <property type="entry name" value="CheY-like_superfamily"/>
</dbReference>
<dbReference type="CDD" id="cd06170">
    <property type="entry name" value="LuxR_C_like"/>
    <property type="match status" value="1"/>
</dbReference>
<proteinExistence type="predicted"/>
<dbReference type="InterPro" id="IPR039420">
    <property type="entry name" value="WalR-like"/>
</dbReference>
<dbReference type="InterPro" id="IPR001789">
    <property type="entry name" value="Sig_transdc_resp-reg_receiver"/>
</dbReference>
<dbReference type="InterPro" id="IPR016032">
    <property type="entry name" value="Sig_transdc_resp-reg_C-effctor"/>
</dbReference>
<accession>A0A7C3HZP2</accession>
<keyword evidence="2" id="KW-0238">DNA-binding</keyword>
<evidence type="ECO:0000313" key="6">
    <source>
        <dbReference type="EMBL" id="HFH28140.1"/>
    </source>
</evidence>
<name>A0A7C3HZP2_9SPIR</name>
<evidence type="ECO:0000259" key="5">
    <source>
        <dbReference type="PROSITE" id="PS50110"/>
    </source>
</evidence>
<gene>
    <name evidence="6" type="ORF">ENS59_01305</name>
</gene>
<dbReference type="GO" id="GO:0000160">
    <property type="term" value="P:phosphorelay signal transduction system"/>
    <property type="evidence" value="ECO:0007669"/>
    <property type="project" value="InterPro"/>
</dbReference>
<dbReference type="EMBL" id="DSVL01000039">
    <property type="protein sequence ID" value="HFH28140.1"/>
    <property type="molecule type" value="Genomic_DNA"/>
</dbReference>
<dbReference type="GO" id="GO:0003677">
    <property type="term" value="F:DNA binding"/>
    <property type="evidence" value="ECO:0007669"/>
    <property type="project" value="UniProtKB-KW"/>
</dbReference>
<organism evidence="6">
    <name type="scientific">Gracilinema caldarium</name>
    <dbReference type="NCBI Taxonomy" id="215591"/>
    <lineage>
        <taxon>Bacteria</taxon>
        <taxon>Pseudomonadati</taxon>
        <taxon>Spirochaetota</taxon>
        <taxon>Spirochaetia</taxon>
        <taxon>Spirochaetales</taxon>
        <taxon>Breznakiellaceae</taxon>
        <taxon>Gracilinema</taxon>
    </lineage>
</organism>
<dbReference type="PANTHER" id="PTHR43214">
    <property type="entry name" value="TWO-COMPONENT RESPONSE REGULATOR"/>
    <property type="match status" value="1"/>
</dbReference>
<feature type="domain" description="HTH luxR-type" evidence="4">
    <location>
        <begin position="151"/>
        <end position="216"/>
    </location>
</feature>
<dbReference type="PROSITE" id="PS00622">
    <property type="entry name" value="HTH_LUXR_1"/>
    <property type="match status" value="1"/>
</dbReference>